<dbReference type="Proteomes" id="UP001057580">
    <property type="component" value="Chromosome"/>
</dbReference>
<name>A0A9E7U843_9EURY</name>
<evidence type="ECO:0000259" key="1">
    <source>
        <dbReference type="Pfam" id="PF24038"/>
    </source>
</evidence>
<dbReference type="InterPro" id="IPR055775">
    <property type="entry name" value="DUF7351"/>
</dbReference>
<organism evidence="3 4">
    <name type="scientific">Salinirubellus salinus</name>
    <dbReference type="NCBI Taxonomy" id="1364945"/>
    <lineage>
        <taxon>Archaea</taxon>
        <taxon>Methanobacteriati</taxon>
        <taxon>Methanobacteriota</taxon>
        <taxon>Stenosarchaea group</taxon>
        <taxon>Halobacteria</taxon>
        <taxon>Halobacteriales</taxon>
        <taxon>Natronomonadaceae</taxon>
        <taxon>Salinirubellus</taxon>
    </lineage>
</organism>
<gene>
    <name evidence="3" type="ORF">N0B31_19560</name>
</gene>
<evidence type="ECO:0000313" key="4">
    <source>
        <dbReference type="Proteomes" id="UP001057580"/>
    </source>
</evidence>
<evidence type="ECO:0000259" key="2">
    <source>
        <dbReference type="Pfam" id="PF24042"/>
    </source>
</evidence>
<evidence type="ECO:0000313" key="3">
    <source>
        <dbReference type="EMBL" id="UWM54301.1"/>
    </source>
</evidence>
<accession>A0A9E7U843</accession>
<feature type="domain" description="DUF7347" evidence="1">
    <location>
        <begin position="18"/>
        <end position="94"/>
    </location>
</feature>
<dbReference type="EMBL" id="CP104003">
    <property type="protein sequence ID" value="UWM54301.1"/>
    <property type="molecule type" value="Genomic_DNA"/>
</dbReference>
<reference evidence="3" key="1">
    <citation type="submission" date="2022-09" db="EMBL/GenBank/DDBJ databases">
        <title>Diverse halophilic archaea isolated from saline environments.</title>
        <authorList>
            <person name="Cui H.-L."/>
        </authorList>
    </citation>
    <scope>NUCLEOTIDE SEQUENCE</scope>
    <source>
        <strain evidence="3">ZS-35-S2</strain>
    </source>
</reference>
<dbReference type="AlphaFoldDB" id="A0A9E7U843"/>
<dbReference type="KEGG" id="ssai:N0B31_19560"/>
<evidence type="ECO:0008006" key="5">
    <source>
        <dbReference type="Google" id="ProtNLM"/>
    </source>
</evidence>
<keyword evidence="4" id="KW-1185">Reference proteome</keyword>
<proteinExistence type="predicted"/>
<feature type="domain" description="DUF7351" evidence="2">
    <location>
        <begin position="111"/>
        <end position="289"/>
    </location>
</feature>
<sequence length="295" mass="31972">MFDSSQPADGVAVERRSPEAVFALLGDDIRVGIVRALGETPDEAVPFAELHRRVGVRDSGQFNYHLGKLRDVFVRRTDAGYELTHAGRQVVGAMYAGTFTADATVENVPIDDPCPLCGGGLVAEYADEVGRIRCSACDAFRNEFAFPPGSLDQFEPDALPGAFDRWMRHVLDGVVAGFCHLCAGRMDGRLVVDPPEEQIASLPAHVEYECARCGSVARVGPHGPATFHPAVQGFLYERGHDVRTDPSWRHDALGLPETTLRSTDPPEVAVTFGDERSSLTAVLGPDATVRSLERD</sequence>
<dbReference type="Pfam" id="PF24038">
    <property type="entry name" value="DUF7347"/>
    <property type="match status" value="1"/>
</dbReference>
<dbReference type="Gene3D" id="1.10.10.10">
    <property type="entry name" value="Winged helix-like DNA-binding domain superfamily/Winged helix DNA-binding domain"/>
    <property type="match status" value="1"/>
</dbReference>
<dbReference type="RefSeq" id="WP_260593315.1">
    <property type="nucleotide sequence ID" value="NZ_CP104003.1"/>
</dbReference>
<dbReference type="InterPro" id="IPR036388">
    <property type="entry name" value="WH-like_DNA-bd_sf"/>
</dbReference>
<dbReference type="InterPro" id="IPR055771">
    <property type="entry name" value="DUF7347"/>
</dbReference>
<dbReference type="GeneID" id="74944668"/>
<protein>
    <recommendedName>
        <fullName evidence="5">ArsR family transcriptional regulator</fullName>
    </recommendedName>
</protein>
<dbReference type="Pfam" id="PF24042">
    <property type="entry name" value="DUF7351"/>
    <property type="match status" value="1"/>
</dbReference>